<dbReference type="EMBL" id="FNIX01000047">
    <property type="protein sequence ID" value="SDP99010.1"/>
    <property type="molecule type" value="Genomic_DNA"/>
</dbReference>
<protein>
    <submittedName>
        <fullName evidence="2">Cytochrome P450</fullName>
    </submittedName>
</protein>
<keyword evidence="3" id="KW-1185">Reference proteome</keyword>
<sequence>MAGYEAPAGMISKGAVELAADAGLRAALTGDDPDLRAGAVEELLRHIAIVQYGIDRVAAEDVMIGGRRIKRGGSVIALLAAANHDPALSPTPDEMNARCPVRGHVAFGHGPHHYLGPELSRVMIGTSLSRLFTEFPALRVVDGDNRERDEYVMGGHLRPWVTW</sequence>
<dbReference type="Pfam" id="PF00067">
    <property type="entry name" value="p450"/>
    <property type="match status" value="1"/>
</dbReference>
<dbReference type="InterPro" id="IPR002397">
    <property type="entry name" value="Cyt_P450_B"/>
</dbReference>
<comment type="similarity">
    <text evidence="1">Belongs to the cytochrome P450 family.</text>
</comment>
<dbReference type="InterPro" id="IPR036396">
    <property type="entry name" value="Cyt_P450_sf"/>
</dbReference>
<dbReference type="GO" id="GO:0020037">
    <property type="term" value="F:heme binding"/>
    <property type="evidence" value="ECO:0007669"/>
    <property type="project" value="InterPro"/>
</dbReference>
<dbReference type="PANTHER" id="PTHR46696">
    <property type="entry name" value="P450, PUTATIVE (EUROFUNG)-RELATED"/>
    <property type="match status" value="1"/>
</dbReference>
<dbReference type="SUPFAM" id="SSF48264">
    <property type="entry name" value="Cytochrome P450"/>
    <property type="match status" value="1"/>
</dbReference>
<dbReference type="STRING" id="641025.SAMN05421507_1474"/>
<gene>
    <name evidence="2" type="ORF">SAMN05421507_1474</name>
</gene>
<dbReference type="AlphaFoldDB" id="A0A1H0X7W5"/>
<organism evidence="2 3">
    <name type="scientific">Lentzea jiangxiensis</name>
    <dbReference type="NCBI Taxonomy" id="641025"/>
    <lineage>
        <taxon>Bacteria</taxon>
        <taxon>Bacillati</taxon>
        <taxon>Actinomycetota</taxon>
        <taxon>Actinomycetes</taxon>
        <taxon>Pseudonocardiales</taxon>
        <taxon>Pseudonocardiaceae</taxon>
        <taxon>Lentzea</taxon>
    </lineage>
</organism>
<proteinExistence type="inferred from homology"/>
<dbReference type="Proteomes" id="UP000199691">
    <property type="component" value="Unassembled WGS sequence"/>
</dbReference>
<reference evidence="3" key="1">
    <citation type="submission" date="2016-10" db="EMBL/GenBank/DDBJ databases">
        <authorList>
            <person name="Varghese N."/>
            <person name="Submissions S."/>
        </authorList>
    </citation>
    <scope>NUCLEOTIDE SEQUENCE [LARGE SCALE GENOMIC DNA]</scope>
    <source>
        <strain evidence="3">CGMCC 4.6609</strain>
    </source>
</reference>
<evidence type="ECO:0000256" key="1">
    <source>
        <dbReference type="ARBA" id="ARBA00010617"/>
    </source>
</evidence>
<dbReference type="Gene3D" id="1.10.630.10">
    <property type="entry name" value="Cytochrome P450"/>
    <property type="match status" value="1"/>
</dbReference>
<dbReference type="GO" id="GO:0016705">
    <property type="term" value="F:oxidoreductase activity, acting on paired donors, with incorporation or reduction of molecular oxygen"/>
    <property type="evidence" value="ECO:0007669"/>
    <property type="project" value="InterPro"/>
</dbReference>
<name>A0A1H0X7W5_9PSEU</name>
<evidence type="ECO:0000313" key="2">
    <source>
        <dbReference type="EMBL" id="SDP99010.1"/>
    </source>
</evidence>
<evidence type="ECO:0000313" key="3">
    <source>
        <dbReference type="Proteomes" id="UP000199691"/>
    </source>
</evidence>
<dbReference type="InterPro" id="IPR001128">
    <property type="entry name" value="Cyt_P450"/>
</dbReference>
<dbReference type="GO" id="GO:0005506">
    <property type="term" value="F:iron ion binding"/>
    <property type="evidence" value="ECO:0007669"/>
    <property type="project" value="InterPro"/>
</dbReference>
<accession>A0A1H0X7W5</accession>
<dbReference type="GO" id="GO:0004497">
    <property type="term" value="F:monooxygenase activity"/>
    <property type="evidence" value="ECO:0007669"/>
    <property type="project" value="InterPro"/>
</dbReference>
<dbReference type="PRINTS" id="PR00359">
    <property type="entry name" value="BP450"/>
</dbReference>
<dbReference type="PANTHER" id="PTHR46696:SF1">
    <property type="entry name" value="CYTOCHROME P450 YJIB-RELATED"/>
    <property type="match status" value="1"/>
</dbReference>